<accession>A0A381R9G3</accession>
<reference evidence="8" key="1">
    <citation type="submission" date="2018-05" db="EMBL/GenBank/DDBJ databases">
        <authorList>
            <person name="Lanie J.A."/>
            <person name="Ng W.-L."/>
            <person name="Kazmierczak K.M."/>
            <person name="Andrzejewski T.M."/>
            <person name="Davidsen T.M."/>
            <person name="Wayne K.J."/>
            <person name="Tettelin H."/>
            <person name="Glass J.I."/>
            <person name="Rusch D."/>
            <person name="Podicherti R."/>
            <person name="Tsui H.-C.T."/>
            <person name="Winkler M.E."/>
        </authorList>
    </citation>
    <scope>NUCLEOTIDE SEQUENCE</scope>
</reference>
<dbReference type="GO" id="GO:0070181">
    <property type="term" value="F:small ribosomal subunit rRNA binding"/>
    <property type="evidence" value="ECO:0007669"/>
    <property type="project" value="TreeGrafter"/>
</dbReference>
<comment type="similarity">
    <text evidence="2">Belongs to the bacterial ribosomal protein bS20 family.</text>
</comment>
<dbReference type="SUPFAM" id="SSF46992">
    <property type="entry name" value="Ribosomal protein S20"/>
    <property type="match status" value="1"/>
</dbReference>
<dbReference type="GO" id="GO:0015935">
    <property type="term" value="C:small ribosomal subunit"/>
    <property type="evidence" value="ECO:0007669"/>
    <property type="project" value="TreeGrafter"/>
</dbReference>
<keyword evidence="4" id="KW-0694">RNA-binding</keyword>
<dbReference type="Pfam" id="PF01649">
    <property type="entry name" value="Ribosomal_S20p"/>
    <property type="match status" value="1"/>
</dbReference>
<dbReference type="FunFam" id="1.20.58.110:FF:000001">
    <property type="entry name" value="30S ribosomal protein S20"/>
    <property type="match status" value="1"/>
</dbReference>
<evidence type="ECO:0000256" key="5">
    <source>
        <dbReference type="ARBA" id="ARBA00022980"/>
    </source>
</evidence>
<proteinExistence type="inferred from homology"/>
<dbReference type="AlphaFoldDB" id="A0A381R9G3"/>
<dbReference type="InterPro" id="IPR002583">
    <property type="entry name" value="Ribosomal_bS20"/>
</dbReference>
<protein>
    <recommendedName>
        <fullName evidence="9">30S ribosomal protein S20</fullName>
    </recommendedName>
</protein>
<keyword evidence="3" id="KW-0699">rRNA-binding</keyword>
<organism evidence="8">
    <name type="scientific">marine metagenome</name>
    <dbReference type="NCBI Taxonomy" id="408172"/>
    <lineage>
        <taxon>unclassified sequences</taxon>
        <taxon>metagenomes</taxon>
        <taxon>ecological metagenomes</taxon>
    </lineage>
</organism>
<feature type="region of interest" description="Disordered" evidence="7">
    <location>
        <begin position="1"/>
        <end position="31"/>
    </location>
</feature>
<evidence type="ECO:0008006" key="9">
    <source>
        <dbReference type="Google" id="ProtNLM"/>
    </source>
</evidence>
<feature type="non-terminal residue" evidence="8">
    <location>
        <position position="1"/>
    </location>
</feature>
<gene>
    <name evidence="8" type="ORF">METZ01_LOCUS41186</name>
</gene>
<dbReference type="GO" id="GO:0003735">
    <property type="term" value="F:structural constituent of ribosome"/>
    <property type="evidence" value="ECO:0007669"/>
    <property type="project" value="InterPro"/>
</dbReference>
<evidence type="ECO:0000256" key="4">
    <source>
        <dbReference type="ARBA" id="ARBA00022884"/>
    </source>
</evidence>
<sequence>VANIKSQIKRNRQNETRRVRNKAVRSELKTREKAVLAAASAGEPTEELLRAAQKRLDMAAAKGVIHKNEAARRKSRLNSKSSSSES</sequence>
<dbReference type="Gene3D" id="1.20.58.110">
    <property type="entry name" value="Ribosomal protein S20"/>
    <property type="match status" value="1"/>
</dbReference>
<dbReference type="GO" id="GO:0006412">
    <property type="term" value="P:translation"/>
    <property type="evidence" value="ECO:0007669"/>
    <property type="project" value="InterPro"/>
</dbReference>
<dbReference type="InterPro" id="IPR036510">
    <property type="entry name" value="Ribosomal_bS20_sf"/>
</dbReference>
<dbReference type="NCBIfam" id="TIGR00029">
    <property type="entry name" value="S20"/>
    <property type="match status" value="1"/>
</dbReference>
<evidence type="ECO:0000256" key="6">
    <source>
        <dbReference type="ARBA" id="ARBA00023274"/>
    </source>
</evidence>
<evidence type="ECO:0000313" key="8">
    <source>
        <dbReference type="EMBL" id="SUZ88332.1"/>
    </source>
</evidence>
<dbReference type="PANTHER" id="PTHR33398:SF1">
    <property type="entry name" value="SMALL RIBOSOMAL SUBUNIT PROTEIN BS20C"/>
    <property type="match status" value="1"/>
</dbReference>
<feature type="region of interest" description="Disordered" evidence="7">
    <location>
        <begin position="65"/>
        <end position="86"/>
    </location>
</feature>
<keyword evidence="6" id="KW-0687">Ribonucleoprotein</keyword>
<comment type="function">
    <text evidence="1">Binds directly to 16S ribosomal RNA.</text>
</comment>
<dbReference type="GO" id="GO:0005829">
    <property type="term" value="C:cytosol"/>
    <property type="evidence" value="ECO:0007669"/>
    <property type="project" value="TreeGrafter"/>
</dbReference>
<keyword evidence="5" id="KW-0689">Ribosomal protein</keyword>
<evidence type="ECO:0000256" key="2">
    <source>
        <dbReference type="ARBA" id="ARBA00007634"/>
    </source>
</evidence>
<dbReference type="PANTHER" id="PTHR33398">
    <property type="entry name" value="30S RIBOSOMAL PROTEIN S20"/>
    <property type="match status" value="1"/>
</dbReference>
<evidence type="ECO:0000256" key="7">
    <source>
        <dbReference type="SAM" id="MobiDB-lite"/>
    </source>
</evidence>
<evidence type="ECO:0000256" key="1">
    <source>
        <dbReference type="ARBA" id="ARBA00003134"/>
    </source>
</evidence>
<dbReference type="EMBL" id="UINC01001765">
    <property type="protein sequence ID" value="SUZ88332.1"/>
    <property type="molecule type" value="Genomic_DNA"/>
</dbReference>
<dbReference type="HAMAP" id="MF_00500">
    <property type="entry name" value="Ribosomal_bS20"/>
    <property type="match status" value="1"/>
</dbReference>
<feature type="compositionally biased region" description="Basic and acidic residues" evidence="7">
    <location>
        <begin position="12"/>
        <end position="31"/>
    </location>
</feature>
<name>A0A381R9G3_9ZZZZ</name>
<evidence type="ECO:0000256" key="3">
    <source>
        <dbReference type="ARBA" id="ARBA00022730"/>
    </source>
</evidence>